<sequence>MTGLITGMLWLQFNAYHATNWTLPSLLISKTLQVEGQVHTLVTPDESLRFTLKVHKINGLNIKSDNVKVRISWHQPAFIPGQGQTLLMQLRLKPAHSLANDVGFHYQQWLISKGIRATGYQVSQLRPKIIDDSISWRQSLLNTLIELNLKNKGWIAALTLGYRGLLDTQDWTLLQHTGVAHLVAISGLHLGIVASLVFLLLPLCLAPFSRKQTNLRLISAVFATIVACLYSFLAGMSLPTLRACLMLVLVSVLMIYAKHLGLRRLIICCCALVLLVSPLSILTASFWLSFYAVCLIGVILWKWPVTSQSGGNWQRFLIAARLQLGLCILMIPMVAWQFGFISLISPLANFLAVPLVTLIMVPVCLAGLCLLPVYPAGAQYLFGLVDKAITLGVKGLSYLSESVAVMQVPAPPLAVWFMMGIGLFICIIPAFKWRGLIAVLLCVPFLSYLMPVFSEQWRIEVLDVGQGAAAVVSRNGKTIVIDTGPSYNSGFNMADAVILPLIQRKGLQAPDYIFITHHDMDHDGSLRPLSTHYPDAKVMSNTDSCVHGKQLKWQSLTIRLLWPPAALKESENNRSCVIHISDGHHSVLFAGDIERKSELELVEKTPIQLKADILLVPHHGSKSSSSTAFIQRVMPEFAVFSTGYLNRWQFPRPEVVKRYKDNHIVTLNTAKTGQISFIIERTIKVKTFRKDTLPYWYANQ</sequence>
<reference evidence="8" key="1">
    <citation type="journal article" date="2018" name="Int. J. Syst. Evol. Microbiol.">
        <title>Neptunicella marina gen. nov., sp. nov., isolated from surface seawater.</title>
        <authorList>
            <person name="Liu X."/>
            <person name="Lai Q."/>
            <person name="Du Y."/>
            <person name="Zhang X."/>
            <person name="Liu Z."/>
            <person name="Sun F."/>
            <person name="Shao Z."/>
        </authorList>
    </citation>
    <scope>NUCLEOTIDE SEQUENCE</scope>
    <source>
        <strain evidence="8">S27-2</strain>
    </source>
</reference>
<dbReference type="PANTHER" id="PTHR30619:SF1">
    <property type="entry name" value="RECOMBINATION PROTEIN 2"/>
    <property type="match status" value="1"/>
</dbReference>
<dbReference type="Gene3D" id="3.60.15.10">
    <property type="entry name" value="Ribonuclease Z/Hydroxyacylglutathione hydrolase-like"/>
    <property type="match status" value="2"/>
</dbReference>
<dbReference type="Proteomes" id="UP000601768">
    <property type="component" value="Unassembled WGS sequence"/>
</dbReference>
<keyword evidence="2" id="KW-1003">Cell membrane</keyword>
<keyword evidence="5 6" id="KW-0472">Membrane</keyword>
<evidence type="ECO:0000256" key="1">
    <source>
        <dbReference type="ARBA" id="ARBA00004651"/>
    </source>
</evidence>
<dbReference type="SUPFAM" id="SSF56281">
    <property type="entry name" value="Metallo-hydrolase/oxidoreductase"/>
    <property type="match status" value="1"/>
</dbReference>
<keyword evidence="3 6" id="KW-0812">Transmembrane</keyword>
<feature type="transmembrane region" description="Helical" evidence="6">
    <location>
        <begin position="350"/>
        <end position="373"/>
    </location>
</feature>
<organism evidence="8 9">
    <name type="scientific">Neptunicella marina</name>
    <dbReference type="NCBI Taxonomy" id="2125989"/>
    <lineage>
        <taxon>Bacteria</taxon>
        <taxon>Pseudomonadati</taxon>
        <taxon>Pseudomonadota</taxon>
        <taxon>Gammaproteobacteria</taxon>
        <taxon>Alteromonadales</taxon>
        <taxon>Alteromonadaceae</taxon>
        <taxon>Neptunicella</taxon>
    </lineage>
</organism>
<dbReference type="SMART" id="SM00849">
    <property type="entry name" value="Lactamase_B"/>
    <property type="match status" value="1"/>
</dbReference>
<feature type="transmembrane region" description="Helical" evidence="6">
    <location>
        <begin position="179"/>
        <end position="203"/>
    </location>
</feature>
<evidence type="ECO:0000256" key="3">
    <source>
        <dbReference type="ARBA" id="ARBA00022692"/>
    </source>
</evidence>
<keyword evidence="4 6" id="KW-1133">Transmembrane helix</keyword>
<feature type="transmembrane region" description="Helical" evidence="6">
    <location>
        <begin position="215"/>
        <end position="233"/>
    </location>
</feature>
<dbReference type="InterPro" id="IPR025405">
    <property type="entry name" value="DUF4131"/>
</dbReference>
<dbReference type="InterPro" id="IPR001279">
    <property type="entry name" value="Metallo-B-lactamas"/>
</dbReference>
<dbReference type="InterPro" id="IPR035681">
    <property type="entry name" value="ComA-like_MBL"/>
</dbReference>
<comment type="subcellular location">
    <subcellularLocation>
        <location evidence="1">Cell membrane</location>
        <topology evidence="1">Multi-pass membrane protein</topology>
    </subcellularLocation>
</comment>
<dbReference type="NCBIfam" id="TIGR00360">
    <property type="entry name" value="ComEC_N-term"/>
    <property type="match status" value="1"/>
</dbReference>
<accession>A0A8J6IWR7</accession>
<feature type="domain" description="Metallo-beta-lactamase" evidence="7">
    <location>
        <begin position="466"/>
        <end position="644"/>
    </location>
</feature>
<dbReference type="CDD" id="cd07731">
    <property type="entry name" value="ComA-like_MBL-fold"/>
    <property type="match status" value="1"/>
</dbReference>
<keyword evidence="9" id="KW-1185">Reference proteome</keyword>
<dbReference type="EMBL" id="JACNEP010000012">
    <property type="protein sequence ID" value="MBC3767010.1"/>
    <property type="molecule type" value="Genomic_DNA"/>
</dbReference>
<proteinExistence type="predicted"/>
<evidence type="ECO:0000259" key="7">
    <source>
        <dbReference type="SMART" id="SM00849"/>
    </source>
</evidence>
<evidence type="ECO:0000256" key="6">
    <source>
        <dbReference type="SAM" id="Phobius"/>
    </source>
</evidence>
<dbReference type="AlphaFoldDB" id="A0A8J6IWR7"/>
<feature type="transmembrane region" description="Helical" evidence="6">
    <location>
        <begin position="264"/>
        <end position="281"/>
    </location>
</feature>
<dbReference type="InterPro" id="IPR052159">
    <property type="entry name" value="Competence_DNA_uptake"/>
</dbReference>
<feature type="transmembrane region" description="Helical" evidence="6">
    <location>
        <begin position="324"/>
        <end position="344"/>
    </location>
</feature>
<feature type="transmembrane region" description="Helical" evidence="6">
    <location>
        <begin position="239"/>
        <end position="257"/>
    </location>
</feature>
<gene>
    <name evidence="8" type="ORF">H8B19_14075</name>
</gene>
<dbReference type="InterPro" id="IPR004797">
    <property type="entry name" value="Competence_ComEC/Rec2"/>
</dbReference>
<feature type="transmembrane region" description="Helical" evidence="6">
    <location>
        <begin position="287"/>
        <end position="303"/>
    </location>
</feature>
<dbReference type="InterPro" id="IPR004477">
    <property type="entry name" value="ComEC_N"/>
</dbReference>
<reference evidence="8" key="2">
    <citation type="submission" date="2020-08" db="EMBL/GenBank/DDBJ databases">
        <authorList>
            <person name="Lai Q."/>
        </authorList>
    </citation>
    <scope>NUCLEOTIDE SEQUENCE</scope>
    <source>
        <strain evidence="8">S27-2</strain>
    </source>
</reference>
<feature type="transmembrane region" description="Helical" evidence="6">
    <location>
        <begin position="410"/>
        <end position="428"/>
    </location>
</feature>
<dbReference type="NCBIfam" id="TIGR00361">
    <property type="entry name" value="ComEC_Rec2"/>
    <property type="match status" value="1"/>
</dbReference>
<protein>
    <submittedName>
        <fullName evidence="8">DNA internalization-related competence protein ComEC/Rec2</fullName>
    </submittedName>
</protein>
<dbReference type="Pfam" id="PF13567">
    <property type="entry name" value="DUF4131"/>
    <property type="match status" value="1"/>
</dbReference>
<dbReference type="GO" id="GO:0030420">
    <property type="term" value="P:establishment of competence for transformation"/>
    <property type="evidence" value="ECO:0007669"/>
    <property type="project" value="InterPro"/>
</dbReference>
<dbReference type="PANTHER" id="PTHR30619">
    <property type="entry name" value="DNA INTERNALIZATION/COMPETENCE PROTEIN COMEC/REC2"/>
    <property type="match status" value="1"/>
</dbReference>
<feature type="transmembrane region" description="Helical" evidence="6">
    <location>
        <begin position="380"/>
        <end position="398"/>
    </location>
</feature>
<evidence type="ECO:0000313" key="9">
    <source>
        <dbReference type="Proteomes" id="UP000601768"/>
    </source>
</evidence>
<name>A0A8J6IWR7_9ALTE</name>
<evidence type="ECO:0000256" key="4">
    <source>
        <dbReference type="ARBA" id="ARBA00022989"/>
    </source>
</evidence>
<dbReference type="Pfam" id="PF00753">
    <property type="entry name" value="Lactamase_B"/>
    <property type="match status" value="1"/>
</dbReference>
<evidence type="ECO:0000256" key="2">
    <source>
        <dbReference type="ARBA" id="ARBA00022475"/>
    </source>
</evidence>
<evidence type="ECO:0000256" key="5">
    <source>
        <dbReference type="ARBA" id="ARBA00023136"/>
    </source>
</evidence>
<evidence type="ECO:0000313" key="8">
    <source>
        <dbReference type="EMBL" id="MBC3767010.1"/>
    </source>
</evidence>
<feature type="transmembrane region" description="Helical" evidence="6">
    <location>
        <begin position="435"/>
        <end position="453"/>
    </location>
</feature>
<dbReference type="Pfam" id="PF03772">
    <property type="entry name" value="Competence"/>
    <property type="match status" value="1"/>
</dbReference>
<dbReference type="InterPro" id="IPR036866">
    <property type="entry name" value="RibonucZ/Hydroxyglut_hydro"/>
</dbReference>
<comment type="caution">
    <text evidence="8">The sequence shown here is derived from an EMBL/GenBank/DDBJ whole genome shotgun (WGS) entry which is preliminary data.</text>
</comment>
<dbReference type="GO" id="GO:0005886">
    <property type="term" value="C:plasma membrane"/>
    <property type="evidence" value="ECO:0007669"/>
    <property type="project" value="UniProtKB-SubCell"/>
</dbReference>